<evidence type="ECO:0000313" key="2">
    <source>
        <dbReference type="EMBL" id="MFD2185111.1"/>
    </source>
</evidence>
<gene>
    <name evidence="2" type="ORF">ACFSOX_23405</name>
</gene>
<name>A0ABW5ASF8_9BRAD</name>
<dbReference type="Proteomes" id="UP001597314">
    <property type="component" value="Unassembled WGS sequence"/>
</dbReference>
<protein>
    <recommendedName>
        <fullName evidence="4">CTP synthetase</fullName>
    </recommendedName>
</protein>
<keyword evidence="1" id="KW-0812">Transmembrane</keyword>
<evidence type="ECO:0008006" key="4">
    <source>
        <dbReference type="Google" id="ProtNLM"/>
    </source>
</evidence>
<evidence type="ECO:0000313" key="3">
    <source>
        <dbReference type="Proteomes" id="UP001597314"/>
    </source>
</evidence>
<keyword evidence="3" id="KW-1185">Reference proteome</keyword>
<comment type="caution">
    <text evidence="2">The sequence shown here is derived from an EMBL/GenBank/DDBJ whole genome shotgun (WGS) entry which is preliminary data.</text>
</comment>
<evidence type="ECO:0000256" key="1">
    <source>
        <dbReference type="SAM" id="Phobius"/>
    </source>
</evidence>
<dbReference type="EMBL" id="JBHUIW010000054">
    <property type="protein sequence ID" value="MFD2185111.1"/>
    <property type="molecule type" value="Genomic_DNA"/>
</dbReference>
<proteinExistence type="predicted"/>
<keyword evidence="1" id="KW-1133">Transmembrane helix</keyword>
<organism evidence="2 3">
    <name type="scientific">Rhodoplanes azumiensis</name>
    <dbReference type="NCBI Taxonomy" id="1897628"/>
    <lineage>
        <taxon>Bacteria</taxon>
        <taxon>Pseudomonadati</taxon>
        <taxon>Pseudomonadota</taxon>
        <taxon>Alphaproteobacteria</taxon>
        <taxon>Hyphomicrobiales</taxon>
        <taxon>Nitrobacteraceae</taxon>
        <taxon>Rhodoplanes</taxon>
    </lineage>
</organism>
<sequence>MLKIAVLVWMVLGITLAGALVVAIVSVPSLYDQGMRLIPIVAAAGFVVAIPFAFLIAKKIDQLTAKRA</sequence>
<keyword evidence="1" id="KW-0472">Membrane</keyword>
<feature type="transmembrane region" description="Helical" evidence="1">
    <location>
        <begin position="37"/>
        <end position="57"/>
    </location>
</feature>
<reference evidence="3" key="1">
    <citation type="journal article" date="2019" name="Int. J. Syst. Evol. Microbiol.">
        <title>The Global Catalogue of Microorganisms (GCM) 10K type strain sequencing project: providing services to taxonomists for standard genome sequencing and annotation.</title>
        <authorList>
            <consortium name="The Broad Institute Genomics Platform"/>
            <consortium name="The Broad Institute Genome Sequencing Center for Infectious Disease"/>
            <person name="Wu L."/>
            <person name="Ma J."/>
        </authorList>
    </citation>
    <scope>NUCLEOTIDE SEQUENCE [LARGE SCALE GENOMIC DNA]</scope>
    <source>
        <strain evidence="3">CGMCC 1.6774</strain>
    </source>
</reference>
<feature type="transmembrane region" description="Helical" evidence="1">
    <location>
        <begin position="7"/>
        <end position="31"/>
    </location>
</feature>
<accession>A0ABW5ASF8</accession>
<dbReference type="RefSeq" id="WP_378480229.1">
    <property type="nucleotide sequence ID" value="NZ_JBHUIW010000054.1"/>
</dbReference>